<keyword evidence="2" id="KW-0378">Hydrolase</keyword>
<name>A0ABQ2HK76_9BACT</name>
<gene>
    <name evidence="6" type="ORF">GCM10010967_14890</name>
</gene>
<keyword evidence="7" id="KW-1185">Reference proteome</keyword>
<keyword evidence="4" id="KW-0482">Metalloprotease</keyword>
<evidence type="ECO:0000256" key="2">
    <source>
        <dbReference type="ARBA" id="ARBA00022801"/>
    </source>
</evidence>
<reference evidence="7" key="1">
    <citation type="journal article" date="2019" name="Int. J. Syst. Evol. Microbiol.">
        <title>The Global Catalogue of Microorganisms (GCM) 10K type strain sequencing project: providing services to taxonomists for standard genome sequencing and annotation.</title>
        <authorList>
            <consortium name="The Broad Institute Genomics Platform"/>
            <consortium name="The Broad Institute Genome Sequencing Center for Infectious Disease"/>
            <person name="Wu L."/>
            <person name="Ma J."/>
        </authorList>
    </citation>
    <scope>NUCLEOTIDE SEQUENCE [LARGE SCALE GENOMIC DNA]</scope>
    <source>
        <strain evidence="7">CGMCC 1.6375</strain>
    </source>
</reference>
<dbReference type="Pfam" id="PF02868">
    <property type="entry name" value="Peptidase_M4_C"/>
    <property type="match status" value="1"/>
</dbReference>
<dbReference type="Proteomes" id="UP000632339">
    <property type="component" value="Unassembled WGS sequence"/>
</dbReference>
<dbReference type="PANTHER" id="PTHR33794:SF1">
    <property type="entry name" value="BACILLOLYSIN"/>
    <property type="match status" value="1"/>
</dbReference>
<evidence type="ECO:0000256" key="4">
    <source>
        <dbReference type="ARBA" id="ARBA00023049"/>
    </source>
</evidence>
<evidence type="ECO:0000313" key="6">
    <source>
        <dbReference type="EMBL" id="GGM84118.1"/>
    </source>
</evidence>
<accession>A0ABQ2HK76</accession>
<comment type="caution">
    <text evidence="6">The sequence shown here is derived from an EMBL/GenBank/DDBJ whole genome shotgun (WGS) entry which is preliminary data.</text>
</comment>
<keyword evidence="1" id="KW-0645">Protease</keyword>
<dbReference type="InterPro" id="IPR001570">
    <property type="entry name" value="Peptidase_M4_C_domain"/>
</dbReference>
<dbReference type="Gene3D" id="1.10.390.10">
    <property type="entry name" value="Neutral Protease Domain 2"/>
    <property type="match status" value="1"/>
</dbReference>
<protein>
    <recommendedName>
        <fullName evidence="5">Peptidase M4 C-terminal domain-containing protein</fullName>
    </recommendedName>
</protein>
<evidence type="ECO:0000256" key="1">
    <source>
        <dbReference type="ARBA" id="ARBA00022670"/>
    </source>
</evidence>
<feature type="domain" description="Peptidase M4 C-terminal" evidence="5">
    <location>
        <begin position="206"/>
        <end position="365"/>
    </location>
</feature>
<dbReference type="Gene3D" id="2.60.40.10">
    <property type="entry name" value="Immunoglobulins"/>
    <property type="match status" value="1"/>
</dbReference>
<evidence type="ECO:0000256" key="3">
    <source>
        <dbReference type="ARBA" id="ARBA00022833"/>
    </source>
</evidence>
<proteinExistence type="predicted"/>
<dbReference type="InterPro" id="IPR050728">
    <property type="entry name" value="Zinc_Metalloprotease_M4"/>
</dbReference>
<organism evidence="6 7">
    <name type="scientific">Dyadobacter beijingensis</name>
    <dbReference type="NCBI Taxonomy" id="365489"/>
    <lineage>
        <taxon>Bacteria</taxon>
        <taxon>Pseudomonadati</taxon>
        <taxon>Bacteroidota</taxon>
        <taxon>Cytophagia</taxon>
        <taxon>Cytophagales</taxon>
        <taxon>Spirosomataceae</taxon>
        <taxon>Dyadobacter</taxon>
    </lineage>
</organism>
<sequence length="1052" mass="116178">MLLGISNAESQNIYNQHNVTQDVFTWHYTDSQPLRVMEYSTDPAGTMIERRIEVLPENNLPSMRVRVIDDKFEEVPFINLPPFNGIFEDGAFGLKYSADAATLLFGTEVAFQVIKDKFGWLGIDNQAVNSKEVIWTILNPSKPKFIVFPAYGLTTKDFIYASDGTEPEKITMIDAVTHEIVHAIIDAKGNAVMPEDVSPCSERRVLEEALCDIIGLYVRNEYEQNSPALYSWTLAKGGLYPGRSFDDPNALQQPDTYYGNYYSNQCPEDGGFIVHQNATVIDHWYYLLANGTIGTETNDLGYSYHFNGIGVNKAIQIVWNCLDHLGKYTDFNGLKKASLTVTEQLYGLHSTEYLAVMDAWCAVGICDNNLGVFSMSPAHGATGVEPWPGLKVNVIWEGKPVSKWEVQMDTDIAFSNPQTIEIKNFTTVVNPNGGASYSGFATGYFQPGARVYARARIIEADPDFCKGFNPLCVLYQQFGPAHAFELDDKKAKFWHPLPVKHWVANPWNNPVIEWKSVPNAQQYTFEVAEDDAFTKIVHAGTVPSSGNFTESGTISTILEAGKTLFTRVRAERASNSQVPENVGEWSDMDTIKVMTPRTSIYPAIQQKPGDPPTPVSPLGFWVSWLPYPGTSHYVIQVATDAAFANVVRTQNAAGNLNKMEVILPAYPDKTIFFVRALPQKGNVFGICDHTWCIQTDAQATLPTMKTPVNGSVFPFNAFLATFGWNGGSLNMNLVKGFEFHIKKKNTNLTSIFPTGKVFDIAIQDPSLFNNPQGIEVAVLAVNELGAKSALSIPFSYTICPDHPAVFFPGDLGKVDPTVNFNIEWHKSGSFPPGSQYLVTIFEGANPIAGFNKKPTTQTAMSVPAGTLVNGKSYTVTVENSSSCAGILLPKTFFNAVGSGGINQPQPPKLVNFTIDLKGFRNDPDGTVFPPKYGTSNYEIGIEFFAPDGVPLGLHEPGNGNPVTFLEVDSQNSGVILVGDQKPQGKYKLRLKMKTIFDPLLYYPFDQPWFSVSLNGQTVVSKHIITVDFVDPSSPFNEWKVGFQFADIELDVK</sequence>
<dbReference type="InterPro" id="IPR027268">
    <property type="entry name" value="Peptidase_M4/M1_CTD_sf"/>
</dbReference>
<keyword evidence="3" id="KW-0862">Zinc</keyword>
<evidence type="ECO:0000259" key="5">
    <source>
        <dbReference type="Pfam" id="PF02868"/>
    </source>
</evidence>
<dbReference type="SUPFAM" id="SSF55486">
    <property type="entry name" value="Metalloproteases ('zincins'), catalytic domain"/>
    <property type="match status" value="1"/>
</dbReference>
<dbReference type="EMBL" id="BMLI01000001">
    <property type="protein sequence ID" value="GGM84118.1"/>
    <property type="molecule type" value="Genomic_DNA"/>
</dbReference>
<evidence type="ECO:0000313" key="7">
    <source>
        <dbReference type="Proteomes" id="UP000632339"/>
    </source>
</evidence>
<dbReference type="PANTHER" id="PTHR33794">
    <property type="entry name" value="BACILLOLYSIN"/>
    <property type="match status" value="1"/>
</dbReference>
<dbReference type="InterPro" id="IPR013783">
    <property type="entry name" value="Ig-like_fold"/>
</dbReference>